<gene>
    <name evidence="1" type="ORF">MU1_18800</name>
</gene>
<dbReference type="RefSeq" id="WP_284238291.1">
    <property type="nucleotide sequence ID" value="NZ_BSSQ01000007.1"/>
</dbReference>
<evidence type="ECO:0000313" key="1">
    <source>
        <dbReference type="EMBL" id="GLX67535.1"/>
    </source>
</evidence>
<proteinExistence type="predicted"/>
<comment type="caution">
    <text evidence="1">The sequence shown here is derived from an EMBL/GenBank/DDBJ whole genome shotgun (WGS) entry which is preliminary data.</text>
</comment>
<reference evidence="1 2" key="1">
    <citation type="submission" date="2023-03" db="EMBL/GenBank/DDBJ databases">
        <title>Draft genome sequence of the bacteria which degrade cell wall of Tricholomamatutake.</title>
        <authorList>
            <person name="Konishi Y."/>
            <person name="Fukuta Y."/>
            <person name="Shirasaka N."/>
        </authorList>
    </citation>
    <scope>NUCLEOTIDE SEQUENCE [LARGE SCALE GENOMIC DNA]</scope>
    <source>
        <strain evidence="2">mu1</strain>
    </source>
</reference>
<name>A0ABQ6GBB4_9BACL</name>
<accession>A0ABQ6GBB4</accession>
<evidence type="ECO:0000313" key="2">
    <source>
        <dbReference type="Proteomes" id="UP001157114"/>
    </source>
</evidence>
<sequence length="144" mass="16878">MESWRFQTTNEYIDFLDFHDCIVSNIKITSGFITVQFEFINVSPEHPLNPFEVAKSTGVCELTFHGVTHCKAILFNEENVEQLVPAENLIEMEVLKFDQNMVTLGCIFRIFGTEWRSQKFCEWNIQAQGFSVCWNDFNEDAWYV</sequence>
<organism evidence="1 2">
    <name type="scientific">Paenibacillus glycanilyticus</name>
    <dbReference type="NCBI Taxonomy" id="126569"/>
    <lineage>
        <taxon>Bacteria</taxon>
        <taxon>Bacillati</taxon>
        <taxon>Bacillota</taxon>
        <taxon>Bacilli</taxon>
        <taxon>Bacillales</taxon>
        <taxon>Paenibacillaceae</taxon>
        <taxon>Paenibacillus</taxon>
    </lineage>
</organism>
<protein>
    <submittedName>
        <fullName evidence="1">Uncharacterized protein</fullName>
    </submittedName>
</protein>
<dbReference type="Proteomes" id="UP001157114">
    <property type="component" value="Unassembled WGS sequence"/>
</dbReference>
<dbReference type="EMBL" id="BSSQ01000007">
    <property type="protein sequence ID" value="GLX67535.1"/>
    <property type="molecule type" value="Genomic_DNA"/>
</dbReference>
<keyword evidence="2" id="KW-1185">Reference proteome</keyword>